<dbReference type="FunFam" id="1.10.150.20:FF:000010">
    <property type="entry name" value="DNA polymerase lambda"/>
    <property type="match status" value="1"/>
</dbReference>
<evidence type="ECO:0000313" key="16">
    <source>
        <dbReference type="EMBL" id="CAB4004769.1"/>
    </source>
</evidence>
<evidence type="ECO:0000256" key="4">
    <source>
        <dbReference type="ARBA" id="ARBA00022679"/>
    </source>
</evidence>
<dbReference type="Pfam" id="PF10391">
    <property type="entry name" value="DNA_pol_lambd_f"/>
    <property type="match status" value="1"/>
</dbReference>
<feature type="non-terminal residue" evidence="16">
    <location>
        <position position="276"/>
    </location>
</feature>
<keyword evidence="12 15" id="KW-0539">Nucleus</keyword>
<dbReference type="PANTHER" id="PTHR11276:SF28">
    <property type="entry name" value="DNA POLYMERASE LAMBDA"/>
    <property type="match status" value="1"/>
</dbReference>
<keyword evidence="7" id="KW-0479">Metal-binding</keyword>
<evidence type="ECO:0000256" key="2">
    <source>
        <dbReference type="ARBA" id="ARBA00008323"/>
    </source>
</evidence>
<evidence type="ECO:0000256" key="8">
    <source>
        <dbReference type="ARBA" id="ARBA00022763"/>
    </source>
</evidence>
<dbReference type="CDD" id="cd00141">
    <property type="entry name" value="NT_POLXc"/>
    <property type="match status" value="1"/>
</dbReference>
<gene>
    <name evidence="16" type="ORF">PACLA_8A033049</name>
</gene>
<dbReference type="OrthoDB" id="205514at2759"/>
<evidence type="ECO:0000313" key="17">
    <source>
        <dbReference type="Proteomes" id="UP001152795"/>
    </source>
</evidence>
<dbReference type="EMBL" id="CACRXK020004991">
    <property type="protein sequence ID" value="CAB4004769.1"/>
    <property type="molecule type" value="Genomic_DNA"/>
</dbReference>
<dbReference type="Gene3D" id="1.10.150.110">
    <property type="entry name" value="DNA polymerase beta, N-terminal domain-like"/>
    <property type="match status" value="1"/>
</dbReference>
<comment type="catalytic activity">
    <reaction evidence="13 15">
        <text>DNA(n) + a 2'-deoxyribonucleoside 5'-triphosphate = DNA(n+1) + diphosphate</text>
        <dbReference type="Rhea" id="RHEA:22508"/>
        <dbReference type="Rhea" id="RHEA-COMP:17339"/>
        <dbReference type="Rhea" id="RHEA-COMP:17340"/>
        <dbReference type="ChEBI" id="CHEBI:33019"/>
        <dbReference type="ChEBI" id="CHEBI:61560"/>
        <dbReference type="ChEBI" id="CHEBI:173112"/>
        <dbReference type="EC" id="2.7.7.7"/>
    </reaction>
</comment>
<dbReference type="SMART" id="SM00483">
    <property type="entry name" value="POLXc"/>
    <property type="match status" value="1"/>
</dbReference>
<keyword evidence="3" id="KW-0237">DNA synthesis</keyword>
<comment type="similarity">
    <text evidence="2 15">Belongs to the DNA polymerase type-X family.</text>
</comment>
<dbReference type="PANTHER" id="PTHR11276">
    <property type="entry name" value="DNA POLYMERASE TYPE-X FAMILY MEMBER"/>
    <property type="match status" value="1"/>
</dbReference>
<dbReference type="PRINTS" id="PR00870">
    <property type="entry name" value="DNAPOLXBETA"/>
</dbReference>
<dbReference type="PRINTS" id="PR00869">
    <property type="entry name" value="DNAPOLX"/>
</dbReference>
<dbReference type="Gene3D" id="3.30.210.10">
    <property type="entry name" value="DNA polymerase, thumb domain"/>
    <property type="match status" value="1"/>
</dbReference>
<keyword evidence="11 15" id="KW-0234">DNA repair</keyword>
<evidence type="ECO:0000256" key="15">
    <source>
        <dbReference type="RuleBase" id="RU366014"/>
    </source>
</evidence>
<dbReference type="GO" id="GO:0006303">
    <property type="term" value="P:double-strand break repair via nonhomologous end joining"/>
    <property type="evidence" value="ECO:0007669"/>
    <property type="project" value="TreeGrafter"/>
</dbReference>
<evidence type="ECO:0000256" key="10">
    <source>
        <dbReference type="ARBA" id="ARBA00023125"/>
    </source>
</evidence>
<comment type="caution">
    <text evidence="16">The sequence shown here is derived from an EMBL/GenBank/DDBJ whole genome shotgun (WGS) entry which is preliminary data.</text>
</comment>
<dbReference type="InterPro" id="IPR018944">
    <property type="entry name" value="DNA_pol_lambd_fingers_domain"/>
</dbReference>
<evidence type="ECO:0000256" key="11">
    <source>
        <dbReference type="ARBA" id="ARBA00023204"/>
    </source>
</evidence>
<dbReference type="FunFam" id="3.30.210.10:FF:000002">
    <property type="entry name" value="DNA polymerase"/>
    <property type="match status" value="1"/>
</dbReference>
<dbReference type="InterPro" id="IPR043519">
    <property type="entry name" value="NT_sf"/>
</dbReference>
<evidence type="ECO:0000256" key="1">
    <source>
        <dbReference type="ARBA" id="ARBA00004123"/>
    </source>
</evidence>
<dbReference type="InterPro" id="IPR028207">
    <property type="entry name" value="DNA_pol_B_palm_palm"/>
</dbReference>
<keyword evidence="8 15" id="KW-0227">DNA damage</keyword>
<organism evidence="16 17">
    <name type="scientific">Paramuricea clavata</name>
    <name type="common">Red gorgonian</name>
    <name type="synonym">Violescent sea-whip</name>
    <dbReference type="NCBI Taxonomy" id="317549"/>
    <lineage>
        <taxon>Eukaryota</taxon>
        <taxon>Metazoa</taxon>
        <taxon>Cnidaria</taxon>
        <taxon>Anthozoa</taxon>
        <taxon>Octocorallia</taxon>
        <taxon>Malacalcyonacea</taxon>
        <taxon>Plexauridae</taxon>
        <taxon>Paramuricea</taxon>
    </lineage>
</organism>
<evidence type="ECO:0000256" key="7">
    <source>
        <dbReference type="ARBA" id="ARBA00022723"/>
    </source>
</evidence>
<evidence type="ECO:0000256" key="6">
    <source>
        <dbReference type="ARBA" id="ARBA00022705"/>
    </source>
</evidence>
<dbReference type="InterPro" id="IPR002054">
    <property type="entry name" value="DNA-dir_DNA_pol_X"/>
</dbReference>
<dbReference type="GO" id="GO:0003677">
    <property type="term" value="F:DNA binding"/>
    <property type="evidence" value="ECO:0007669"/>
    <property type="project" value="UniProtKB-UniRule"/>
</dbReference>
<keyword evidence="17" id="KW-1185">Reference proteome</keyword>
<dbReference type="Proteomes" id="UP001152795">
    <property type="component" value="Unassembled WGS sequence"/>
</dbReference>
<comment type="subcellular location">
    <subcellularLocation>
        <location evidence="1 15">Nucleus</location>
    </subcellularLocation>
</comment>
<dbReference type="GO" id="GO:0003887">
    <property type="term" value="F:DNA-directed DNA polymerase activity"/>
    <property type="evidence" value="ECO:0007669"/>
    <property type="project" value="UniProtKB-UniRule"/>
</dbReference>
<keyword evidence="5 15" id="KW-0548">Nucleotidyltransferase</keyword>
<keyword evidence="9 15" id="KW-0239">DNA-directed DNA polymerase</keyword>
<dbReference type="Pfam" id="PF14792">
    <property type="entry name" value="DNA_pol_B_palm"/>
    <property type="match status" value="1"/>
</dbReference>
<evidence type="ECO:0000256" key="12">
    <source>
        <dbReference type="ARBA" id="ARBA00023242"/>
    </source>
</evidence>
<keyword evidence="4 15" id="KW-0808">Transferase</keyword>
<dbReference type="Gene3D" id="3.30.460.10">
    <property type="entry name" value="Beta Polymerase, domain 2"/>
    <property type="match status" value="1"/>
</dbReference>
<comment type="function">
    <text evidence="15">DNA polymerase that functions in several pathways of DNA repair. Involved in base excision repair (BER) responsible for repair of lesions that give rise to abasic (AP) sites in DNA. Also contributes to DNA double-strand break repair by non-homologous end joining and homologous recombination. Has both template-dependent and template-independent (terminal transferase) DNA polymerase activities. Has also a 5'-deoxyribose-5-phosphate lyase (dRP lyase) activity.</text>
</comment>
<dbReference type="FunFam" id="3.30.460.10:FF:000020">
    <property type="entry name" value="DNA polymerase lambda"/>
    <property type="match status" value="1"/>
</dbReference>
<evidence type="ECO:0000256" key="13">
    <source>
        <dbReference type="ARBA" id="ARBA00049244"/>
    </source>
</evidence>
<dbReference type="InterPro" id="IPR027421">
    <property type="entry name" value="DNA_pol_lamdba_lyase_dom_sf"/>
</dbReference>
<dbReference type="InterPro" id="IPR019843">
    <property type="entry name" value="DNA_pol-X_BS"/>
</dbReference>
<keyword evidence="10" id="KW-0238">DNA-binding</keyword>
<dbReference type="GO" id="GO:0006260">
    <property type="term" value="P:DNA replication"/>
    <property type="evidence" value="ECO:0007669"/>
    <property type="project" value="UniProtKB-KW"/>
</dbReference>
<dbReference type="InterPro" id="IPR029398">
    <property type="entry name" value="PolB_thumb"/>
</dbReference>
<dbReference type="GO" id="GO:0005634">
    <property type="term" value="C:nucleus"/>
    <property type="evidence" value="ECO:0007669"/>
    <property type="project" value="UniProtKB-SubCell"/>
</dbReference>
<reference evidence="16" key="1">
    <citation type="submission" date="2020-04" db="EMBL/GenBank/DDBJ databases">
        <authorList>
            <person name="Alioto T."/>
            <person name="Alioto T."/>
            <person name="Gomez Garrido J."/>
        </authorList>
    </citation>
    <scope>NUCLEOTIDE SEQUENCE</scope>
    <source>
        <strain evidence="16">A484AB</strain>
    </source>
</reference>
<accession>A0A6S7HK95</accession>
<name>A0A6S7HK95_PARCT</name>
<dbReference type="EC" id="2.7.7.7" evidence="15"/>
<evidence type="ECO:0000256" key="14">
    <source>
        <dbReference type="PIRSR" id="PIRSR622312-50"/>
    </source>
</evidence>
<dbReference type="InterPro" id="IPR037160">
    <property type="entry name" value="DNA_Pol_thumb_sf"/>
</dbReference>
<dbReference type="SUPFAM" id="SSF81301">
    <property type="entry name" value="Nucleotidyltransferase"/>
    <property type="match status" value="1"/>
</dbReference>
<dbReference type="InterPro" id="IPR002008">
    <property type="entry name" value="DNA_pol_X_beta-like"/>
</dbReference>
<sequence>ECKNLPFVGERLANKIWEIVQTGHLQRLDHLDAKTDAMELFCNLWGAGPKTAETWVAKGLKTLDDLKEHGNLNRQQQVGLKYYNEFLDRMPRSEAEEIGNIVKQAACDVDPALECMICGSFRRGKSTCGDVDVLVSHPDGRSHEGVMFLLLAELKENGFLTDDLTLMDNQKQRKYLGVCLLPGEGHKHRRIDIIVVPYSEWACSLIYFTGSDYLNRSMRLLARKKGMSLSEHSLNTGVVRKGQERLVEGTPLPVFNEKDVFQYLGLDYLEPHERDW</sequence>
<dbReference type="GO" id="GO:0046872">
    <property type="term" value="F:metal ion binding"/>
    <property type="evidence" value="ECO:0007669"/>
    <property type="project" value="UniProtKB-UniRule"/>
</dbReference>
<dbReference type="Pfam" id="PF14791">
    <property type="entry name" value="DNA_pol_B_thumb"/>
    <property type="match status" value="1"/>
</dbReference>
<feature type="active site" description="Nucleophile; Schiff-base intermediate with DNA; for 5'-dRP lyase activity" evidence="14">
    <location>
        <position position="15"/>
    </location>
</feature>
<evidence type="ECO:0000256" key="9">
    <source>
        <dbReference type="ARBA" id="ARBA00022932"/>
    </source>
</evidence>
<evidence type="ECO:0000256" key="3">
    <source>
        <dbReference type="ARBA" id="ARBA00022634"/>
    </source>
</evidence>
<keyword evidence="6" id="KW-0235">DNA replication</keyword>
<proteinExistence type="inferred from homology"/>
<dbReference type="Gene3D" id="1.10.150.20">
    <property type="entry name" value="5' to 3' exonuclease, C-terminal subdomain"/>
    <property type="match status" value="1"/>
</dbReference>
<dbReference type="SUPFAM" id="SSF47802">
    <property type="entry name" value="DNA polymerase beta, N-terminal domain-like"/>
    <property type="match status" value="1"/>
</dbReference>
<evidence type="ECO:0000256" key="5">
    <source>
        <dbReference type="ARBA" id="ARBA00022695"/>
    </source>
</evidence>
<dbReference type="InterPro" id="IPR022312">
    <property type="entry name" value="DNA_pol_X"/>
</dbReference>
<dbReference type="SUPFAM" id="SSF81585">
    <property type="entry name" value="PsbU/PolX domain-like"/>
    <property type="match status" value="1"/>
</dbReference>
<protein>
    <recommendedName>
        <fullName evidence="15">DNA polymerase</fullName>
        <ecNumber evidence="15">2.7.7.7</ecNumber>
    </recommendedName>
</protein>
<dbReference type="AlphaFoldDB" id="A0A6S7HK95"/>
<dbReference type="PROSITE" id="PS00522">
    <property type="entry name" value="DNA_POLYMERASE_X"/>
    <property type="match status" value="1"/>
</dbReference>